<feature type="region of interest" description="Disordered" evidence="1">
    <location>
        <begin position="149"/>
        <end position="211"/>
    </location>
</feature>
<feature type="compositionally biased region" description="Polar residues" evidence="1">
    <location>
        <begin position="199"/>
        <end position="211"/>
    </location>
</feature>
<evidence type="ECO:0000256" key="1">
    <source>
        <dbReference type="SAM" id="MobiDB-lite"/>
    </source>
</evidence>
<name>A0A1Y2J6D5_TRAC3</name>
<evidence type="ECO:0000313" key="3">
    <source>
        <dbReference type="Proteomes" id="UP000193067"/>
    </source>
</evidence>
<dbReference type="EMBL" id="KZ084087">
    <property type="protein sequence ID" value="OSD07782.1"/>
    <property type="molecule type" value="Genomic_DNA"/>
</dbReference>
<keyword evidence="3" id="KW-1185">Reference proteome</keyword>
<sequence>MHFDQQSAWGWTSLWSRQRSVVPACRSQVCCASASPCFRIRVERSAKIPAKHRTLGSSEPPAFRDRIPAPPAAARAPSPDTAHEALLVWERVRGVKEEIRQLTSPCLPALDQLCNRTVLADTIITTARADACLHPAVSTAHCLPPNIHAPHSSSSSLRPPALHASSSSSASSSSIRCSGSVAPLQHGRNPTPIERYPQPSCTLSLSSPALQ</sequence>
<evidence type="ECO:0000313" key="2">
    <source>
        <dbReference type="EMBL" id="OSD07782.1"/>
    </source>
</evidence>
<reference evidence="2 3" key="1">
    <citation type="journal article" date="2015" name="Biotechnol. Biofuels">
        <title>Enhanced degradation of softwood versus hardwood by the white-rot fungus Pycnoporus coccineus.</title>
        <authorList>
            <person name="Couturier M."/>
            <person name="Navarro D."/>
            <person name="Chevret D."/>
            <person name="Henrissat B."/>
            <person name="Piumi F."/>
            <person name="Ruiz-Duenas F.J."/>
            <person name="Martinez A.T."/>
            <person name="Grigoriev I.V."/>
            <person name="Riley R."/>
            <person name="Lipzen A."/>
            <person name="Berrin J.G."/>
            <person name="Master E.R."/>
            <person name="Rosso M.N."/>
        </authorList>
    </citation>
    <scope>NUCLEOTIDE SEQUENCE [LARGE SCALE GENOMIC DNA]</scope>
    <source>
        <strain evidence="2 3">BRFM310</strain>
    </source>
</reference>
<dbReference type="AlphaFoldDB" id="A0A1Y2J6D5"/>
<gene>
    <name evidence="2" type="ORF">PYCCODRAFT_350432</name>
</gene>
<proteinExistence type="predicted"/>
<feature type="compositionally biased region" description="Low complexity" evidence="1">
    <location>
        <begin position="149"/>
        <end position="174"/>
    </location>
</feature>
<dbReference type="Proteomes" id="UP000193067">
    <property type="component" value="Unassembled WGS sequence"/>
</dbReference>
<protein>
    <submittedName>
        <fullName evidence="2">Uncharacterized protein</fullName>
    </submittedName>
</protein>
<organism evidence="2 3">
    <name type="scientific">Trametes coccinea (strain BRFM310)</name>
    <name type="common">Pycnoporus coccineus</name>
    <dbReference type="NCBI Taxonomy" id="1353009"/>
    <lineage>
        <taxon>Eukaryota</taxon>
        <taxon>Fungi</taxon>
        <taxon>Dikarya</taxon>
        <taxon>Basidiomycota</taxon>
        <taxon>Agaricomycotina</taxon>
        <taxon>Agaricomycetes</taxon>
        <taxon>Polyporales</taxon>
        <taxon>Polyporaceae</taxon>
        <taxon>Trametes</taxon>
    </lineage>
</organism>
<accession>A0A1Y2J6D5</accession>